<evidence type="ECO:0000313" key="2">
    <source>
        <dbReference type="Proteomes" id="UP001597169"/>
    </source>
</evidence>
<gene>
    <name evidence="1" type="ORF">ACFQ3J_25265</name>
</gene>
<reference evidence="2" key="1">
    <citation type="journal article" date="2019" name="Int. J. Syst. Evol. Microbiol.">
        <title>The Global Catalogue of Microorganisms (GCM) 10K type strain sequencing project: providing services to taxonomists for standard genome sequencing and annotation.</title>
        <authorList>
            <consortium name="The Broad Institute Genomics Platform"/>
            <consortium name="The Broad Institute Genome Sequencing Center for Infectious Disease"/>
            <person name="Wu L."/>
            <person name="Ma J."/>
        </authorList>
    </citation>
    <scope>NUCLEOTIDE SEQUENCE [LARGE SCALE GENOMIC DNA]</scope>
    <source>
        <strain evidence="2">CCUG 53519</strain>
    </source>
</reference>
<dbReference type="InterPro" id="IPR018540">
    <property type="entry name" value="Spo0E-like"/>
</dbReference>
<dbReference type="RefSeq" id="WP_091161869.1">
    <property type="nucleotide sequence ID" value="NZ_JBHTKX010000010.1"/>
</dbReference>
<dbReference type="Proteomes" id="UP001597169">
    <property type="component" value="Unassembled WGS sequence"/>
</dbReference>
<accession>A0ABW3Q3R1</accession>
<comment type="caution">
    <text evidence="1">The sequence shown here is derived from an EMBL/GenBank/DDBJ whole genome shotgun (WGS) entry which is preliminary data.</text>
</comment>
<evidence type="ECO:0000313" key="1">
    <source>
        <dbReference type="EMBL" id="MFD1131432.1"/>
    </source>
</evidence>
<keyword evidence="2" id="KW-1185">Reference proteome</keyword>
<sequence>MLGKTSIYSLIEKKRHELNILADWYGYNSEIVLAKSREVDDDINKYYSLVKQKSAHDHQ</sequence>
<dbReference type="InterPro" id="IPR037208">
    <property type="entry name" value="Spo0E-like_sf"/>
</dbReference>
<organism evidence="1 2">
    <name type="scientific">Paenibacillus provencensis</name>
    <dbReference type="NCBI Taxonomy" id="441151"/>
    <lineage>
        <taxon>Bacteria</taxon>
        <taxon>Bacillati</taxon>
        <taxon>Bacillota</taxon>
        <taxon>Bacilli</taxon>
        <taxon>Bacillales</taxon>
        <taxon>Paenibacillaceae</taxon>
        <taxon>Paenibacillus</taxon>
    </lineage>
</organism>
<dbReference type="SUPFAM" id="SSF140500">
    <property type="entry name" value="BAS1536-like"/>
    <property type="match status" value="1"/>
</dbReference>
<protein>
    <submittedName>
        <fullName evidence="1">Spo0E family sporulation regulatory protein-aspartic acid phosphatase</fullName>
    </submittedName>
</protein>
<name>A0ABW3Q3R1_9BACL</name>
<dbReference type="Gene3D" id="4.10.280.10">
    <property type="entry name" value="Helix-loop-helix DNA-binding domain"/>
    <property type="match status" value="1"/>
</dbReference>
<proteinExistence type="predicted"/>
<dbReference type="EMBL" id="JBHTKX010000010">
    <property type="protein sequence ID" value="MFD1131432.1"/>
    <property type="molecule type" value="Genomic_DNA"/>
</dbReference>
<dbReference type="InterPro" id="IPR036638">
    <property type="entry name" value="HLH_DNA-bd_sf"/>
</dbReference>
<dbReference type="Pfam" id="PF09388">
    <property type="entry name" value="SpoOE-like"/>
    <property type="match status" value="1"/>
</dbReference>